<gene>
    <name evidence="1" type="ORF">QOZ93_000590</name>
</gene>
<proteinExistence type="predicted"/>
<reference evidence="1 2" key="1">
    <citation type="submission" date="2023-07" db="EMBL/GenBank/DDBJ databases">
        <title>Genomic Encyclopedia of Type Strains, Phase IV (KMG-IV): sequencing the most valuable type-strain genomes for metagenomic binning, comparative biology and taxonomic classification.</title>
        <authorList>
            <person name="Goeker M."/>
        </authorList>
    </citation>
    <scope>NUCLEOTIDE SEQUENCE [LARGE SCALE GENOMIC DNA]</scope>
    <source>
        <strain evidence="1 2">DSM 1400</strain>
    </source>
</reference>
<accession>A0ABU0JP47</accession>
<keyword evidence="2" id="KW-1185">Reference proteome</keyword>
<protein>
    <submittedName>
        <fullName evidence="1">Uncharacterized protein</fullName>
    </submittedName>
</protein>
<dbReference type="EMBL" id="JAUSWN010000003">
    <property type="protein sequence ID" value="MDQ0478862.1"/>
    <property type="molecule type" value="Genomic_DNA"/>
</dbReference>
<organism evidence="1 2">
    <name type="scientific">Hathewaya limosa</name>
    <name type="common">Clostridium limosum</name>
    <dbReference type="NCBI Taxonomy" id="1536"/>
    <lineage>
        <taxon>Bacteria</taxon>
        <taxon>Bacillati</taxon>
        <taxon>Bacillota</taxon>
        <taxon>Clostridia</taxon>
        <taxon>Eubacteriales</taxon>
        <taxon>Clostridiaceae</taxon>
        <taxon>Hathewaya</taxon>
    </lineage>
</organism>
<sequence length="69" mass="8038">MIVFYLNEKLHISKNDSYYVFSVGVLGYIKYGINKLNEKFVCNIIGTFKASLDKYKKDNLLISLIVKLR</sequence>
<dbReference type="RefSeq" id="WP_307355047.1">
    <property type="nucleotide sequence ID" value="NZ_BAAACJ010000025.1"/>
</dbReference>
<comment type="caution">
    <text evidence="1">The sequence shown here is derived from an EMBL/GenBank/DDBJ whole genome shotgun (WGS) entry which is preliminary data.</text>
</comment>
<dbReference type="Proteomes" id="UP001224418">
    <property type="component" value="Unassembled WGS sequence"/>
</dbReference>
<evidence type="ECO:0000313" key="1">
    <source>
        <dbReference type="EMBL" id="MDQ0478862.1"/>
    </source>
</evidence>
<evidence type="ECO:0000313" key="2">
    <source>
        <dbReference type="Proteomes" id="UP001224418"/>
    </source>
</evidence>
<name>A0ABU0JP47_HATLI</name>